<name>A0A828RGZ7_LIMRT</name>
<dbReference type="EMBL" id="ACGX02000006">
    <property type="protein sequence ID" value="EGC15219.1"/>
    <property type="molecule type" value="Genomic_DNA"/>
</dbReference>
<keyword evidence="2" id="KW-0732">Signal</keyword>
<reference evidence="3 4" key="1">
    <citation type="submission" date="2011-01" db="EMBL/GenBank/DDBJ databases">
        <authorList>
            <person name="Muzny D."/>
            <person name="Qin X."/>
            <person name="Buhay C."/>
            <person name="Dugan-Rocha S."/>
            <person name="Ding Y."/>
            <person name="Chen G."/>
            <person name="Hawes A."/>
            <person name="Holder M."/>
            <person name="Jhangiani S."/>
            <person name="Johnson A."/>
            <person name="Khan Z."/>
            <person name="Li Z."/>
            <person name="Liu W."/>
            <person name="Liu X."/>
            <person name="Perez L."/>
            <person name="Shen H."/>
            <person name="Wang Q."/>
            <person name="Watt J."/>
            <person name="Xi L."/>
            <person name="Xin Y."/>
            <person name="Zhou J."/>
            <person name="Deng J."/>
            <person name="Jiang H."/>
            <person name="Liu Y."/>
            <person name="Qu J."/>
            <person name="Song X.-Z."/>
            <person name="Zhang L."/>
            <person name="Villasana D."/>
            <person name="Johnson A."/>
            <person name="Liu J."/>
            <person name="Liyanage D."/>
            <person name="Lorensuhewa L."/>
            <person name="Robinson T."/>
            <person name="Song A."/>
            <person name="Song B.-B."/>
            <person name="Dinh H."/>
            <person name="Thornton R."/>
            <person name="Coyle M."/>
            <person name="Francisco L."/>
            <person name="Jackson L."/>
            <person name="Javaid M."/>
            <person name="Korchina V."/>
            <person name="Kovar C."/>
            <person name="Mata R."/>
            <person name="Mathew T."/>
            <person name="Ngo R."/>
            <person name="Nguyen L."/>
            <person name="Nguyen N."/>
            <person name="Okwuonu G."/>
            <person name="Ongeri F."/>
            <person name="Pham C."/>
            <person name="Simmons D."/>
            <person name="Wilczek-Boney K."/>
            <person name="Hale W."/>
            <person name="Jakkamsetti A."/>
            <person name="Pham P."/>
            <person name="Ruth R."/>
            <person name="San Lucas F."/>
            <person name="Warren J."/>
            <person name="Zhang J."/>
            <person name="Zhao Z."/>
            <person name="Zhou C."/>
            <person name="Zhu D."/>
            <person name="Lee S."/>
            <person name="Bess C."/>
            <person name="Blankenburg K."/>
            <person name="Forbes L."/>
            <person name="Fu Q."/>
            <person name="Gubbala S."/>
            <person name="Hirani K."/>
            <person name="Jayaseelan J.C."/>
            <person name="Lara F."/>
            <person name="Munidasa M."/>
            <person name="Palculict T."/>
            <person name="Patil S."/>
            <person name="Pu L.-L."/>
            <person name="Saada N."/>
            <person name="Tang L."/>
            <person name="Weissenberger G."/>
            <person name="Zhu Y."/>
            <person name="Hemphill L."/>
            <person name="Shang Y."/>
            <person name="Youmans B."/>
            <person name="Ayvaz T."/>
            <person name="Ross M."/>
            <person name="Santibanez J."/>
            <person name="Aqrawi P."/>
            <person name="Gross S."/>
            <person name="Joshi V."/>
            <person name="Fowler G."/>
            <person name="Nazareth L."/>
            <person name="Reid J."/>
            <person name="Worley K."/>
            <person name="Petrosino J."/>
            <person name="Highlander S."/>
            <person name="Gibbs R."/>
        </authorList>
    </citation>
    <scope>NUCLEOTIDE SEQUENCE [LARGE SCALE GENOMIC DNA]</scope>
    <source>
        <strain evidence="3 4">MM4-1A</strain>
    </source>
</reference>
<feature type="compositionally biased region" description="Basic residues" evidence="1">
    <location>
        <begin position="58"/>
        <end position="70"/>
    </location>
</feature>
<evidence type="ECO:0000313" key="3">
    <source>
        <dbReference type="EMBL" id="EGC15219.1"/>
    </source>
</evidence>
<dbReference type="AlphaFoldDB" id="A0A828RGZ7"/>
<evidence type="ECO:0000256" key="1">
    <source>
        <dbReference type="SAM" id="MobiDB-lite"/>
    </source>
</evidence>
<feature type="compositionally biased region" description="Polar residues" evidence="1">
    <location>
        <begin position="33"/>
        <end position="55"/>
    </location>
</feature>
<feature type="chain" id="PRO_5039619829" evidence="2">
    <location>
        <begin position="31"/>
        <end position="185"/>
    </location>
</feature>
<gene>
    <name evidence="3" type="ORF">HMPREF0536_10868</name>
</gene>
<dbReference type="PROSITE" id="PS51257">
    <property type="entry name" value="PROKAR_LIPOPROTEIN"/>
    <property type="match status" value="1"/>
</dbReference>
<feature type="region of interest" description="Disordered" evidence="1">
    <location>
        <begin position="33"/>
        <end position="155"/>
    </location>
</feature>
<comment type="caution">
    <text evidence="3">The sequence shown here is derived from an EMBL/GenBank/DDBJ whole genome shotgun (WGS) entry which is preliminary data.</text>
</comment>
<organism evidence="3 4">
    <name type="scientific">Limosilactobacillus reuteri MM4-1A</name>
    <dbReference type="NCBI Taxonomy" id="548485"/>
    <lineage>
        <taxon>Bacteria</taxon>
        <taxon>Bacillati</taxon>
        <taxon>Bacillota</taxon>
        <taxon>Bacilli</taxon>
        <taxon>Lactobacillales</taxon>
        <taxon>Lactobacillaceae</taxon>
        <taxon>Limosilactobacillus</taxon>
    </lineage>
</organism>
<feature type="compositionally biased region" description="Polar residues" evidence="1">
    <location>
        <begin position="138"/>
        <end position="154"/>
    </location>
</feature>
<evidence type="ECO:0000256" key="2">
    <source>
        <dbReference type="SAM" id="SignalP"/>
    </source>
</evidence>
<sequence>MESNSRNNLEDFMKKIGLICATLLAGVSLAACSNQQSKSTKTSNDSSLKAENSSLKKQLSKKHRQNKKKKQSNDNQSSTSSNANSNSSNQQSSTQVSSTQHASTAQNNTQRQSPAQPQQQATPSQDQRPDDVPANFKEYTSYTTDGHKMTQWNDAGSYCGDPDTQYETNIKMNQAAERIANGQVP</sequence>
<dbReference type="Proteomes" id="UP000004335">
    <property type="component" value="Unassembled WGS sequence"/>
</dbReference>
<feature type="signal peptide" evidence="2">
    <location>
        <begin position="1"/>
        <end position="30"/>
    </location>
</feature>
<accession>A0A828RGZ7</accession>
<evidence type="ECO:0000313" key="4">
    <source>
        <dbReference type="Proteomes" id="UP000004335"/>
    </source>
</evidence>
<feature type="compositionally biased region" description="Low complexity" evidence="1">
    <location>
        <begin position="73"/>
        <end position="126"/>
    </location>
</feature>
<proteinExistence type="predicted"/>
<protein>
    <submittedName>
        <fullName evidence="3">Tat pathway signal sequence domain protein</fullName>
    </submittedName>
</protein>